<reference evidence="2 3" key="1">
    <citation type="journal article" date="2018" name="Genome Biol. Evol.">
        <title>Multiple Roots of Fruiting Body Formation in Amoebozoa.</title>
        <authorList>
            <person name="Hillmann F."/>
            <person name="Forbes G."/>
            <person name="Novohradska S."/>
            <person name="Ferling I."/>
            <person name="Riege K."/>
            <person name="Groth M."/>
            <person name="Westermann M."/>
            <person name="Marz M."/>
            <person name="Spaller T."/>
            <person name="Winckler T."/>
            <person name="Schaap P."/>
            <person name="Glockner G."/>
        </authorList>
    </citation>
    <scope>NUCLEOTIDE SEQUENCE [LARGE SCALE GENOMIC DNA]</scope>
    <source>
        <strain evidence="2 3">Jena</strain>
    </source>
</reference>
<feature type="transmembrane region" description="Helical" evidence="1">
    <location>
        <begin position="199"/>
        <end position="220"/>
    </location>
</feature>
<evidence type="ECO:0000313" key="2">
    <source>
        <dbReference type="EMBL" id="PRP80765.1"/>
    </source>
</evidence>
<feature type="transmembrane region" description="Helical" evidence="1">
    <location>
        <begin position="232"/>
        <end position="255"/>
    </location>
</feature>
<name>A0A2P6N9Z0_9EUKA</name>
<gene>
    <name evidence="2" type="ORF">PROFUN_11505</name>
</gene>
<evidence type="ECO:0008006" key="4">
    <source>
        <dbReference type="Google" id="ProtNLM"/>
    </source>
</evidence>
<dbReference type="EMBL" id="MDYQ01000138">
    <property type="protein sequence ID" value="PRP80765.1"/>
    <property type="molecule type" value="Genomic_DNA"/>
</dbReference>
<sequence length="379" mass="42796">MVAAANDCSVMNPDCDGHGVCMSNGNCRCFYGFSARNQIGTDCSLNSLDEPNTAAMMNACVIVGCVLYSIIFPFVVWRLIIELKMSPSSAEKSVISKVTKLSLACLTIVSIMCLLTCFDFFAVYHRMPVKLYFVLYYGRDWILPVCFSATLSHWVELYQYTLKSLRQQEMIKKINVNFSATLSVEDVLDRITFLQRFRIPFAICCVITVCLWISFTAAYFHSRDPTGLSRFAMGYSAFHAALWTCFAFAFLFYGLKLLRILPASIGPKIRKMTFQLCFIVIICLLDKVASLVYFSFYRASNVANYQTGIRRLINVIMIWLVVVALLELYMPVHQYKKWLRLSALWDSSRSAGASNSNSGTNNSMSMEVMKEPAPLHGGV</sequence>
<keyword evidence="3" id="KW-1185">Reference proteome</keyword>
<organism evidence="2 3">
    <name type="scientific">Planoprotostelium fungivorum</name>
    <dbReference type="NCBI Taxonomy" id="1890364"/>
    <lineage>
        <taxon>Eukaryota</taxon>
        <taxon>Amoebozoa</taxon>
        <taxon>Evosea</taxon>
        <taxon>Variosea</taxon>
        <taxon>Cavosteliida</taxon>
        <taxon>Cavosteliaceae</taxon>
        <taxon>Planoprotostelium</taxon>
    </lineage>
</organism>
<dbReference type="InParanoid" id="A0A2P6N9Z0"/>
<feature type="transmembrane region" description="Helical" evidence="1">
    <location>
        <begin position="55"/>
        <end position="80"/>
    </location>
</feature>
<dbReference type="Proteomes" id="UP000241769">
    <property type="component" value="Unassembled WGS sequence"/>
</dbReference>
<keyword evidence="1" id="KW-0812">Transmembrane</keyword>
<keyword evidence="1" id="KW-0472">Membrane</keyword>
<feature type="transmembrane region" description="Helical" evidence="1">
    <location>
        <begin position="101"/>
        <end position="121"/>
    </location>
</feature>
<comment type="caution">
    <text evidence="2">The sequence shown here is derived from an EMBL/GenBank/DDBJ whole genome shotgun (WGS) entry which is preliminary data.</text>
</comment>
<feature type="transmembrane region" description="Helical" evidence="1">
    <location>
        <begin position="276"/>
        <end position="296"/>
    </location>
</feature>
<protein>
    <recommendedName>
        <fullName evidence="4">EGF-like domain-containing protein</fullName>
    </recommendedName>
</protein>
<evidence type="ECO:0000313" key="3">
    <source>
        <dbReference type="Proteomes" id="UP000241769"/>
    </source>
</evidence>
<evidence type="ECO:0000256" key="1">
    <source>
        <dbReference type="SAM" id="Phobius"/>
    </source>
</evidence>
<dbReference type="AlphaFoldDB" id="A0A2P6N9Z0"/>
<accession>A0A2P6N9Z0</accession>
<keyword evidence="1" id="KW-1133">Transmembrane helix</keyword>
<feature type="transmembrane region" description="Helical" evidence="1">
    <location>
        <begin position="308"/>
        <end position="330"/>
    </location>
</feature>
<proteinExistence type="predicted"/>